<organism evidence="2 3">
    <name type="scientific">Paenibacillus medicaginis</name>
    <dbReference type="NCBI Taxonomy" id="1470560"/>
    <lineage>
        <taxon>Bacteria</taxon>
        <taxon>Bacillati</taxon>
        <taxon>Bacillota</taxon>
        <taxon>Bacilli</taxon>
        <taxon>Bacillales</taxon>
        <taxon>Paenibacillaceae</taxon>
        <taxon>Paenibacillus</taxon>
    </lineage>
</organism>
<dbReference type="InterPro" id="IPR019734">
    <property type="entry name" value="TPR_rpt"/>
</dbReference>
<reference evidence="2 3" key="1">
    <citation type="submission" date="2024-09" db="EMBL/GenBank/DDBJ databases">
        <title>Paenibacillus zeirhizospherea sp. nov., isolated from surface of the maize (Zea mays) roots in a horticulture field, Hungary.</title>
        <authorList>
            <person name="Marton D."/>
            <person name="Farkas M."/>
            <person name="Bedics A."/>
            <person name="Toth E."/>
            <person name="Tancsics A."/>
            <person name="Boka K."/>
            <person name="Marati G."/>
            <person name="Kriszt B."/>
            <person name="Cserhati M."/>
        </authorList>
    </citation>
    <scope>NUCLEOTIDE SEQUENCE [LARGE SCALE GENOMIC DNA]</scope>
    <source>
        <strain evidence="2 3">JCM 18446</strain>
    </source>
</reference>
<dbReference type="SUPFAM" id="SSF48452">
    <property type="entry name" value="TPR-like"/>
    <property type="match status" value="1"/>
</dbReference>
<proteinExistence type="predicted"/>
<dbReference type="PROSITE" id="PS50005">
    <property type="entry name" value="TPR"/>
    <property type="match status" value="1"/>
</dbReference>
<dbReference type="RefSeq" id="WP_375523049.1">
    <property type="nucleotide sequence ID" value="NZ_JBHIRY010000059.1"/>
</dbReference>
<gene>
    <name evidence="2" type="ORF">ACE5LO_27215</name>
</gene>
<keyword evidence="3" id="KW-1185">Reference proteome</keyword>
<dbReference type="InterPro" id="IPR011990">
    <property type="entry name" value="TPR-like_helical_dom_sf"/>
</dbReference>
<dbReference type="Gene3D" id="1.25.40.10">
    <property type="entry name" value="Tetratricopeptide repeat domain"/>
    <property type="match status" value="1"/>
</dbReference>
<sequence length="73" mass="8104">MTALAKLGWYSELIRDNMESFALFPDFTELYRLRTIGYGSLGEIDQAIDSLRIALSLGPSKEGYPGIAGYARI</sequence>
<dbReference type="Proteomes" id="UP001580430">
    <property type="component" value="Unassembled WGS sequence"/>
</dbReference>
<feature type="repeat" description="TPR" evidence="1">
    <location>
        <begin position="28"/>
        <end position="61"/>
    </location>
</feature>
<name>A0ABV5CCJ6_9BACL</name>
<evidence type="ECO:0000313" key="2">
    <source>
        <dbReference type="EMBL" id="MFB5764052.1"/>
    </source>
</evidence>
<accession>A0ABV5CCJ6</accession>
<comment type="caution">
    <text evidence="2">The sequence shown here is derived from an EMBL/GenBank/DDBJ whole genome shotgun (WGS) entry which is preliminary data.</text>
</comment>
<evidence type="ECO:0000256" key="1">
    <source>
        <dbReference type="PROSITE-ProRule" id="PRU00339"/>
    </source>
</evidence>
<dbReference type="EMBL" id="JBHIRY010000059">
    <property type="protein sequence ID" value="MFB5764052.1"/>
    <property type="molecule type" value="Genomic_DNA"/>
</dbReference>
<keyword evidence="1" id="KW-0802">TPR repeat</keyword>
<evidence type="ECO:0008006" key="4">
    <source>
        <dbReference type="Google" id="ProtNLM"/>
    </source>
</evidence>
<protein>
    <recommendedName>
        <fullName evidence="4">Tetratricopeptide repeat protein</fullName>
    </recommendedName>
</protein>
<evidence type="ECO:0000313" key="3">
    <source>
        <dbReference type="Proteomes" id="UP001580430"/>
    </source>
</evidence>